<proteinExistence type="predicted"/>
<keyword evidence="2" id="KW-1185">Reference proteome</keyword>
<evidence type="ECO:0000313" key="2">
    <source>
        <dbReference type="Proteomes" id="UP000325579"/>
    </source>
</evidence>
<dbReference type="GeneID" id="43669531"/>
<dbReference type="AlphaFoldDB" id="A0A5N7DAM1"/>
<dbReference type="OrthoDB" id="5337308at2759"/>
<accession>A0A5N7DAM1</accession>
<gene>
    <name evidence="1" type="ORF">BDV37DRAFT_272221</name>
</gene>
<sequence length="247" mass="27825">MDGDQEAANHAIPAAPISPWTNYGDLIRYRWKLGGTRDPDETMAQDLLQDIFEELNIDADQNKMIKIDQSLPVTVDNKNYEESGAEYKSLFNADAGLIVVDNVISPEHAKRKGTPMEGIVPLRQWSDVTFLLWERFTKGAPGGLRHMFQSIVINEQSLSTMRQAVGEADNFDDWDKYSPMQENGRTFRPGSDEYYALLYCPNGRGIGWLLTQHKAQLGLLTVSSIMVFGADGEAMLYFKIDPVEQNN</sequence>
<dbReference type="RefSeq" id="XP_031940603.1">
    <property type="nucleotide sequence ID" value="XM_032084840.1"/>
</dbReference>
<reference evidence="1 2" key="1">
    <citation type="submission" date="2019-04" db="EMBL/GenBank/DDBJ databases">
        <authorList>
            <consortium name="DOE Joint Genome Institute"/>
            <person name="Mondo S."/>
            <person name="Kjaerbolling I."/>
            <person name="Vesth T."/>
            <person name="Frisvad J.C."/>
            <person name="Nybo J.L."/>
            <person name="Theobald S."/>
            <person name="Kildgaard S."/>
            <person name="Isbrandt T."/>
            <person name="Kuo A."/>
            <person name="Sato A."/>
            <person name="Lyhne E.K."/>
            <person name="Kogle M.E."/>
            <person name="Wiebenga A."/>
            <person name="Kun R.S."/>
            <person name="Lubbers R.J."/>
            <person name="Makela M.R."/>
            <person name="Barry K."/>
            <person name="Chovatia M."/>
            <person name="Clum A."/>
            <person name="Daum C."/>
            <person name="Haridas S."/>
            <person name="He G."/>
            <person name="LaButti K."/>
            <person name="Lipzen A."/>
            <person name="Riley R."/>
            <person name="Salamov A."/>
            <person name="Simmons B.A."/>
            <person name="Magnuson J.K."/>
            <person name="Henrissat B."/>
            <person name="Mortensen U.H."/>
            <person name="Larsen T.O."/>
            <person name="Devries R.P."/>
            <person name="Grigoriev I.V."/>
            <person name="Machida M."/>
            <person name="Baker S.E."/>
            <person name="Andersen M.R."/>
            <person name="Cantor M.N."/>
            <person name="Hua S.X."/>
        </authorList>
    </citation>
    <scope>NUCLEOTIDE SEQUENCE [LARGE SCALE GENOMIC DNA]</scope>
    <source>
        <strain evidence="1 2">CBS 119388</strain>
    </source>
</reference>
<dbReference type="Proteomes" id="UP000325579">
    <property type="component" value="Unassembled WGS sequence"/>
</dbReference>
<name>A0A5N7DAM1_9EURO</name>
<evidence type="ECO:0000313" key="1">
    <source>
        <dbReference type="EMBL" id="KAE8403284.1"/>
    </source>
</evidence>
<organism evidence="1 2">
    <name type="scientific">Aspergillus pseudonomiae</name>
    <dbReference type="NCBI Taxonomy" id="1506151"/>
    <lineage>
        <taxon>Eukaryota</taxon>
        <taxon>Fungi</taxon>
        <taxon>Dikarya</taxon>
        <taxon>Ascomycota</taxon>
        <taxon>Pezizomycotina</taxon>
        <taxon>Eurotiomycetes</taxon>
        <taxon>Eurotiomycetidae</taxon>
        <taxon>Eurotiales</taxon>
        <taxon>Aspergillaceae</taxon>
        <taxon>Aspergillus</taxon>
        <taxon>Aspergillus subgen. Circumdati</taxon>
    </lineage>
</organism>
<protein>
    <submittedName>
        <fullName evidence="1">Uncharacterized protein</fullName>
    </submittedName>
</protein>
<dbReference type="EMBL" id="ML736778">
    <property type="protein sequence ID" value="KAE8403284.1"/>
    <property type="molecule type" value="Genomic_DNA"/>
</dbReference>